<dbReference type="KEGG" id="amx:AM2010_1905"/>
<dbReference type="STRING" id="543877.AM2010_1905"/>
<dbReference type="RefSeq" id="WP_047806873.1">
    <property type="nucleotide sequence ID" value="NZ_CP011805.1"/>
</dbReference>
<feature type="coiled-coil region" evidence="1">
    <location>
        <begin position="62"/>
        <end position="123"/>
    </location>
</feature>
<evidence type="ECO:0000256" key="1">
    <source>
        <dbReference type="SAM" id="Coils"/>
    </source>
</evidence>
<protein>
    <recommendedName>
        <fullName evidence="5">Flagellar assembly protein FliH/Type III secretion system HrpE domain-containing protein</fullName>
    </recommendedName>
</protein>
<evidence type="ECO:0000256" key="2">
    <source>
        <dbReference type="SAM" id="MobiDB-lite"/>
    </source>
</evidence>
<evidence type="ECO:0000313" key="3">
    <source>
        <dbReference type="EMBL" id="AKM07967.1"/>
    </source>
</evidence>
<proteinExistence type="predicted"/>
<accession>A0A0G3X9U0</accession>
<dbReference type="PATRIC" id="fig|543877.4.peg.1934"/>
<feature type="region of interest" description="Disordered" evidence="2">
    <location>
        <begin position="1"/>
        <end position="25"/>
    </location>
</feature>
<dbReference type="AlphaFoldDB" id="A0A0G3X9U0"/>
<name>A0A0G3X9U0_9SPHN</name>
<keyword evidence="4" id="KW-1185">Reference proteome</keyword>
<keyword evidence="1" id="KW-0175">Coiled coil</keyword>
<dbReference type="EMBL" id="CP011805">
    <property type="protein sequence ID" value="AKM07967.1"/>
    <property type="molecule type" value="Genomic_DNA"/>
</dbReference>
<evidence type="ECO:0008006" key="5">
    <source>
        <dbReference type="Google" id="ProtNLM"/>
    </source>
</evidence>
<gene>
    <name evidence="3" type="ORF">AM2010_1905</name>
</gene>
<sequence>MISILKHGDRRHQNAIEPFTGSIPRLQRASEDAGPIANDSSDPSHLQPNVVQVTGENSAAGRTAFEQEIERLRQQIEDMEASVERQIAEAFDNGRDAGLAEAREGDNKRLALLEQALHRARQDFNCKTADVEALAIIIARAVLARIFGDDTLDARRIEATVAHRLEQIDPAEVRAVRVSASDFPDASELERIAGRFPDLIVHRDRNLAAGESLIELDLGRIDPSPVRQWEKADAHLATLAEGGGQIR</sequence>
<dbReference type="Proteomes" id="UP000037643">
    <property type="component" value="Chromosome"/>
</dbReference>
<evidence type="ECO:0000313" key="4">
    <source>
        <dbReference type="Proteomes" id="UP000037643"/>
    </source>
</evidence>
<reference evidence="3 4" key="1">
    <citation type="submission" date="2015-06" db="EMBL/GenBank/DDBJ databases">
        <authorList>
            <person name="Kim K.M."/>
        </authorList>
    </citation>
    <scope>NUCLEOTIDE SEQUENCE [LARGE SCALE GENOMIC DNA]</scope>
    <source>
        <strain evidence="3 4">KCTC 22370</strain>
    </source>
</reference>
<organism evidence="3 4">
    <name type="scientific">Pelagerythrobacter marensis</name>
    <dbReference type="NCBI Taxonomy" id="543877"/>
    <lineage>
        <taxon>Bacteria</taxon>
        <taxon>Pseudomonadati</taxon>
        <taxon>Pseudomonadota</taxon>
        <taxon>Alphaproteobacteria</taxon>
        <taxon>Sphingomonadales</taxon>
        <taxon>Erythrobacteraceae</taxon>
        <taxon>Pelagerythrobacter</taxon>
    </lineage>
</organism>